<accession>A0AAD8Z4F3</accession>
<keyword evidence="2" id="KW-1185">Reference proteome</keyword>
<feature type="non-terminal residue" evidence="1">
    <location>
        <position position="1"/>
    </location>
</feature>
<dbReference type="EMBL" id="JAROKS010000019">
    <property type="protein sequence ID" value="KAK1792747.1"/>
    <property type="molecule type" value="Genomic_DNA"/>
</dbReference>
<comment type="caution">
    <text evidence="1">The sequence shown here is derived from an EMBL/GenBank/DDBJ whole genome shotgun (WGS) entry which is preliminary data.</text>
</comment>
<organism evidence="1 2">
    <name type="scientific">Electrophorus voltai</name>
    <dbReference type="NCBI Taxonomy" id="2609070"/>
    <lineage>
        <taxon>Eukaryota</taxon>
        <taxon>Metazoa</taxon>
        <taxon>Chordata</taxon>
        <taxon>Craniata</taxon>
        <taxon>Vertebrata</taxon>
        <taxon>Euteleostomi</taxon>
        <taxon>Actinopterygii</taxon>
        <taxon>Neopterygii</taxon>
        <taxon>Teleostei</taxon>
        <taxon>Ostariophysi</taxon>
        <taxon>Gymnotiformes</taxon>
        <taxon>Gymnotoidei</taxon>
        <taxon>Gymnotidae</taxon>
        <taxon>Electrophorus</taxon>
    </lineage>
</organism>
<protein>
    <submittedName>
        <fullName evidence="1">Uncharacterized protein</fullName>
    </submittedName>
</protein>
<gene>
    <name evidence="1" type="ORF">P4O66_012671</name>
</gene>
<dbReference type="Proteomes" id="UP001239994">
    <property type="component" value="Unassembled WGS sequence"/>
</dbReference>
<reference evidence="1" key="1">
    <citation type="submission" date="2023-03" db="EMBL/GenBank/DDBJ databases">
        <title>Electrophorus voltai genome.</title>
        <authorList>
            <person name="Bian C."/>
        </authorList>
    </citation>
    <scope>NUCLEOTIDE SEQUENCE</scope>
    <source>
        <strain evidence="1">CB-2022</strain>
        <tissue evidence="1">Muscle</tissue>
    </source>
</reference>
<sequence length="100" mass="10942">MAETPDMPGATTVCGVCQLLPVVHQVLSTLARLRTDLLQLVVEGPLSDKENPLGTPAAVLEVEGGPTYKVLDPDLTASFHWEYPQKPAPRQPGRLWSRRL</sequence>
<name>A0AAD8Z4F3_9TELE</name>
<dbReference type="AlphaFoldDB" id="A0AAD8Z4F3"/>
<proteinExistence type="predicted"/>
<evidence type="ECO:0000313" key="2">
    <source>
        <dbReference type="Proteomes" id="UP001239994"/>
    </source>
</evidence>
<evidence type="ECO:0000313" key="1">
    <source>
        <dbReference type="EMBL" id="KAK1792747.1"/>
    </source>
</evidence>